<keyword evidence="1" id="KW-0732">Signal</keyword>
<evidence type="ECO:0000256" key="1">
    <source>
        <dbReference type="SAM" id="SignalP"/>
    </source>
</evidence>
<evidence type="ECO:0000259" key="2">
    <source>
        <dbReference type="Pfam" id="PF01471"/>
    </source>
</evidence>
<keyword evidence="5" id="KW-1185">Reference proteome</keyword>
<dbReference type="InterPro" id="IPR036365">
    <property type="entry name" value="PGBD-like_sf"/>
</dbReference>
<dbReference type="Pfam" id="PF01471">
    <property type="entry name" value="PG_binding_1"/>
    <property type="match status" value="1"/>
</dbReference>
<dbReference type="Gene3D" id="1.10.101.10">
    <property type="entry name" value="PGBD-like superfamily/PGBD"/>
    <property type="match status" value="1"/>
</dbReference>
<dbReference type="RefSeq" id="WP_264600070.1">
    <property type="nucleotide sequence ID" value="NZ_JAOQNS010000002.1"/>
</dbReference>
<dbReference type="PANTHER" id="PTHR30163:SF8">
    <property type="entry name" value="LYTIC MUREIN TRANSGLYCOSYLASE"/>
    <property type="match status" value="1"/>
</dbReference>
<dbReference type="PANTHER" id="PTHR30163">
    <property type="entry name" value="MEMBRANE-BOUND LYTIC MUREIN TRANSGLYCOSYLASE B"/>
    <property type="match status" value="1"/>
</dbReference>
<gene>
    <name evidence="4" type="ORF">M2319_000719</name>
</gene>
<organism evidence="4 5">
    <name type="scientific">Rhodobium gokarnense</name>
    <dbReference type="NCBI Taxonomy" id="364296"/>
    <lineage>
        <taxon>Bacteria</taxon>
        <taxon>Pseudomonadati</taxon>
        <taxon>Pseudomonadota</taxon>
        <taxon>Alphaproteobacteria</taxon>
        <taxon>Hyphomicrobiales</taxon>
        <taxon>Rhodobiaceae</taxon>
        <taxon>Rhodobium</taxon>
    </lineage>
</organism>
<feature type="signal peptide" evidence="1">
    <location>
        <begin position="1"/>
        <end position="21"/>
    </location>
</feature>
<sequence length="400" mass="44095">MRQILAGIMIGAVLTAAPATAEAGNRNCRNTGSFDRWMADFKRDAAAAGVSKRAIDKGLRGVGFSAKVVKHDRRQVVFSQTFLKFAGRMVNNYRLKTGRSLMKKYAGTFDRIEQQYGVPAPVITGFWGLETDFGANTGDFPVLTALATLAYDCRRPELFRPQLIDALRIVERGDLQPSQMLGAWAGELGQTQFLPSDYYHRGVDYDGDGKVNLIKSVPDVLASTANLLAHHGWRRGEPWMTEVRVPNNLPWDQADVTIKHPRSQWAAWGVTRANGKKLPSDGLAASLQLPMGRNGPAFLVYPNFDIYRQWNKSNIYSTTAAYFATRLAGASKVHSGSGKVASLSYDQIKQLQRKLKARGYDVGGVDGFIGLKTRAAVKDMQLKLGLPADSFPTPDLLNRL</sequence>
<feature type="domain" description="Transglycosylase SLT" evidence="3">
    <location>
        <begin position="33"/>
        <end position="324"/>
    </location>
</feature>
<dbReference type="InterPro" id="IPR002477">
    <property type="entry name" value="Peptidoglycan-bd-like"/>
</dbReference>
<accession>A0ABT3H7N2</accession>
<proteinExistence type="predicted"/>
<name>A0ABT3H7N2_9HYPH</name>
<dbReference type="Gene3D" id="1.10.530.10">
    <property type="match status" value="1"/>
</dbReference>
<dbReference type="InterPro" id="IPR023346">
    <property type="entry name" value="Lysozyme-like_dom_sf"/>
</dbReference>
<comment type="caution">
    <text evidence="4">The sequence shown here is derived from an EMBL/GenBank/DDBJ whole genome shotgun (WGS) entry which is preliminary data.</text>
</comment>
<reference evidence="5" key="1">
    <citation type="submission" date="2023-07" db="EMBL/GenBank/DDBJ databases">
        <title>Genome sequencing of Purple Non-Sulfur Bacteria from various extreme environments.</title>
        <authorList>
            <person name="Mayer M."/>
        </authorList>
    </citation>
    <scope>NUCLEOTIDE SEQUENCE [LARGE SCALE GENOMIC DNA]</scope>
    <source>
        <strain evidence="5">DSM 17935</strain>
    </source>
</reference>
<dbReference type="Proteomes" id="UP001209755">
    <property type="component" value="Unassembled WGS sequence"/>
</dbReference>
<protein>
    <submittedName>
        <fullName evidence="4">Lytic murein transglycosylase</fullName>
    </submittedName>
</protein>
<evidence type="ECO:0000259" key="3">
    <source>
        <dbReference type="Pfam" id="PF13406"/>
    </source>
</evidence>
<dbReference type="Gene3D" id="1.10.8.350">
    <property type="entry name" value="Bacterial muramidase"/>
    <property type="match status" value="1"/>
</dbReference>
<evidence type="ECO:0000313" key="5">
    <source>
        <dbReference type="Proteomes" id="UP001209755"/>
    </source>
</evidence>
<dbReference type="InterPro" id="IPR043426">
    <property type="entry name" value="MltB-like"/>
</dbReference>
<dbReference type="SUPFAM" id="SSF53955">
    <property type="entry name" value="Lysozyme-like"/>
    <property type="match status" value="1"/>
</dbReference>
<evidence type="ECO:0000313" key="4">
    <source>
        <dbReference type="EMBL" id="MCW2306400.1"/>
    </source>
</evidence>
<dbReference type="NCBIfam" id="TIGR02283">
    <property type="entry name" value="MltB_2"/>
    <property type="match status" value="1"/>
</dbReference>
<dbReference type="SUPFAM" id="SSF47090">
    <property type="entry name" value="PGBD-like"/>
    <property type="match status" value="1"/>
</dbReference>
<feature type="domain" description="Peptidoglycan binding-like" evidence="2">
    <location>
        <begin position="346"/>
        <end position="400"/>
    </location>
</feature>
<dbReference type="Pfam" id="PF13406">
    <property type="entry name" value="SLT_2"/>
    <property type="match status" value="1"/>
</dbReference>
<dbReference type="EMBL" id="JAOQNS010000002">
    <property type="protein sequence ID" value="MCW2306400.1"/>
    <property type="molecule type" value="Genomic_DNA"/>
</dbReference>
<dbReference type="InterPro" id="IPR011970">
    <property type="entry name" value="MltB_2"/>
</dbReference>
<dbReference type="InterPro" id="IPR031304">
    <property type="entry name" value="SLT_2"/>
</dbReference>
<dbReference type="InterPro" id="IPR036366">
    <property type="entry name" value="PGBDSf"/>
</dbReference>
<feature type="chain" id="PRO_5045567046" evidence="1">
    <location>
        <begin position="22"/>
        <end position="400"/>
    </location>
</feature>